<proteinExistence type="predicted"/>
<dbReference type="WBParaSite" id="ASIM_0001944201-mRNA-1">
    <property type="protein sequence ID" value="ASIM_0001944201-mRNA-1"/>
    <property type="gene ID" value="ASIM_0001944201"/>
</dbReference>
<evidence type="ECO:0000256" key="1">
    <source>
        <dbReference type="SAM" id="SignalP"/>
    </source>
</evidence>
<gene>
    <name evidence="2" type="ORF">ASIM_LOCUS18832</name>
</gene>
<feature type="signal peptide" evidence="1">
    <location>
        <begin position="1"/>
        <end position="20"/>
    </location>
</feature>
<dbReference type="EMBL" id="UYRR01036165">
    <property type="protein sequence ID" value="VDK66372.1"/>
    <property type="molecule type" value="Genomic_DNA"/>
</dbReference>
<evidence type="ECO:0000313" key="4">
    <source>
        <dbReference type="WBParaSite" id="ASIM_0001944201-mRNA-1"/>
    </source>
</evidence>
<keyword evidence="1" id="KW-0732">Signal</keyword>
<feature type="chain" id="PRO_5043121415" evidence="1">
    <location>
        <begin position="21"/>
        <end position="77"/>
    </location>
</feature>
<evidence type="ECO:0000313" key="2">
    <source>
        <dbReference type="EMBL" id="VDK66372.1"/>
    </source>
</evidence>
<name>A0A0M3KEN4_ANISI</name>
<protein>
    <submittedName>
        <fullName evidence="2 4">Uncharacterized protein</fullName>
    </submittedName>
</protein>
<sequence>MKSLLILFLCAVLVITETQAELSHYGARANRVKRQWGWGWGPFGMGGLGGYGGWGGYGGYGMGMYDPFMMGGMGMWG</sequence>
<evidence type="ECO:0000313" key="3">
    <source>
        <dbReference type="Proteomes" id="UP000267096"/>
    </source>
</evidence>
<reference evidence="4" key="1">
    <citation type="submission" date="2017-02" db="UniProtKB">
        <authorList>
            <consortium name="WormBaseParasite"/>
        </authorList>
    </citation>
    <scope>IDENTIFICATION</scope>
</reference>
<organism evidence="4">
    <name type="scientific">Anisakis simplex</name>
    <name type="common">Herring worm</name>
    <dbReference type="NCBI Taxonomy" id="6269"/>
    <lineage>
        <taxon>Eukaryota</taxon>
        <taxon>Metazoa</taxon>
        <taxon>Ecdysozoa</taxon>
        <taxon>Nematoda</taxon>
        <taxon>Chromadorea</taxon>
        <taxon>Rhabditida</taxon>
        <taxon>Spirurina</taxon>
        <taxon>Ascaridomorpha</taxon>
        <taxon>Ascaridoidea</taxon>
        <taxon>Anisakidae</taxon>
        <taxon>Anisakis</taxon>
        <taxon>Anisakis simplex complex</taxon>
    </lineage>
</organism>
<reference evidence="2 3" key="2">
    <citation type="submission" date="2018-11" db="EMBL/GenBank/DDBJ databases">
        <authorList>
            <consortium name="Pathogen Informatics"/>
        </authorList>
    </citation>
    <scope>NUCLEOTIDE SEQUENCE [LARGE SCALE GENOMIC DNA]</scope>
</reference>
<accession>A0A0M3KEN4</accession>
<dbReference type="AlphaFoldDB" id="A0A0M3KEN4"/>
<keyword evidence="3" id="KW-1185">Reference proteome</keyword>
<dbReference type="Proteomes" id="UP000267096">
    <property type="component" value="Unassembled WGS sequence"/>
</dbReference>